<dbReference type="InterPro" id="IPR001680">
    <property type="entry name" value="WD40_rpt"/>
</dbReference>
<dbReference type="SUPFAM" id="SSF50978">
    <property type="entry name" value="WD40 repeat-like"/>
    <property type="match status" value="2"/>
</dbReference>
<dbReference type="InterPro" id="IPR059157">
    <property type="entry name" value="WDR36-Utp21_N"/>
</dbReference>
<dbReference type="InterPro" id="IPR007319">
    <property type="entry name" value="WDR36/Utp21_C"/>
</dbReference>
<evidence type="ECO:0000256" key="4">
    <source>
        <dbReference type="SAM" id="MobiDB-lite"/>
    </source>
</evidence>
<sequence length="959" mass="109902">MSSQIFVPYRAIGYVTTDVPFELKAENLQYTIMLSIGKSFQIINSTKLVPRMTSEIQEGKIRSMAFYKSEDYLTTCKNDILFWTGPVIKYRLSKHSSTVLKIMTFDNILISLSKNNELFMWDLDSKLAFTEQLPEFSAKTHKITTFIHPKGYFNKILIGFENGESQLWNLKTKKLLYTFKGWSSKIMCFEQSPVQDVLAFGLEDGRVIVHNIKQDKSVTQFQQQGPVTSISFRTDGKSFMATSNPRGRVAIWDLEKKNLFKNLDAHEGSLSRVAFLREEPIMVTNGSDNSIKVWAYHGMDGVPLVLRERTGHKEPPLHTQFYGETNEDIVSISKHSVRYMSSVVSIINYELSMKKKKNIPNFRDVSVNFRKDRIWETILTSHSGSSKAYTWNCHARAIAKKLRASAPISAIKLSCCGNFAFLGTVGGGIHKYNVQSGIERGKMLKTIHKSPITSILVELTNQFLITSGIDSAINFWDFNTLEHLHTITLPQPITKMVLHEDSGIFAVVCDDMKLRLYDIETRELVREFGDINAKINDITFNHDGRWIIASTTDKIIRIFDIPSAKLIDWFTVAKPVTSISFSPLGEYLATTHTGELSVYLWSNQFHFGSVFLTKVSETPSVMSLPNHLSDKIALDNTQVEQEAQDQTEHGNVPMSFDDLTINSIKESDQQKQARSSKKQLGRLVTLSSDVAKSKWQALLNLDIIKERNKPILQKAKPQLAPFFLTTVEGLQPKFATPDIVNQLDKEMKDVKKEVQEEDEEEQEEGEQEEKLRGWDEWAGDEEDDEMVDEEGNAIKADQDDEDEQEMKKIKKVYKTPKEIYKSDRVIKSNSFKATRTKFNISLEEGYDKQNYSETLKVLKEMSPSGIDFEIRSLTPNDNHADIHFMFDFITYYMLRNGDFDFIQSILNVCLKVHGYLLYTPPFQKDLKNLINGFNSWQKIQKSFHADICMLRYFTNTLNN</sequence>
<dbReference type="GO" id="GO:0034388">
    <property type="term" value="C:Pwp2p-containing subcomplex of 90S preribosome"/>
    <property type="evidence" value="ECO:0007669"/>
    <property type="project" value="TreeGrafter"/>
</dbReference>
<dbReference type="Pfam" id="PF04192">
    <property type="entry name" value="Utp21"/>
    <property type="match status" value="1"/>
</dbReference>
<dbReference type="Proteomes" id="UP000695562">
    <property type="component" value="Unassembled WGS sequence"/>
</dbReference>
<dbReference type="GO" id="GO:0006364">
    <property type="term" value="P:rRNA processing"/>
    <property type="evidence" value="ECO:0007669"/>
    <property type="project" value="InterPro"/>
</dbReference>
<gene>
    <name evidence="7" type="ORF">CYY_009361</name>
</gene>
<feature type="repeat" description="WD" evidence="3">
    <location>
        <begin position="263"/>
        <end position="294"/>
    </location>
</feature>
<dbReference type="AlphaFoldDB" id="A0A8J4PLL0"/>
<dbReference type="PROSITE" id="PS50294">
    <property type="entry name" value="WD_REPEATS_REGION"/>
    <property type="match status" value="1"/>
</dbReference>
<dbReference type="SMART" id="SM00320">
    <property type="entry name" value="WD40"/>
    <property type="match status" value="9"/>
</dbReference>
<keyword evidence="8" id="KW-1185">Reference proteome</keyword>
<dbReference type="Pfam" id="PF25168">
    <property type="entry name" value="Beta-prop_WDR36-Utp21_2nd"/>
    <property type="match status" value="1"/>
</dbReference>
<name>A0A8J4PLL0_9MYCE</name>
<dbReference type="EMBL" id="AJWJ01000688">
    <property type="protein sequence ID" value="KAF2069324.1"/>
    <property type="molecule type" value="Genomic_DNA"/>
</dbReference>
<evidence type="ECO:0008006" key="9">
    <source>
        <dbReference type="Google" id="ProtNLM"/>
    </source>
</evidence>
<dbReference type="GO" id="GO:0032040">
    <property type="term" value="C:small-subunit processome"/>
    <property type="evidence" value="ECO:0007669"/>
    <property type="project" value="InterPro"/>
</dbReference>
<dbReference type="InterPro" id="IPR015943">
    <property type="entry name" value="WD40/YVTN_repeat-like_dom_sf"/>
</dbReference>
<evidence type="ECO:0000256" key="1">
    <source>
        <dbReference type="ARBA" id="ARBA00022574"/>
    </source>
</evidence>
<dbReference type="PANTHER" id="PTHR22840">
    <property type="entry name" value="WD REPEAT-CONTAINING PROTEIN 36"/>
    <property type="match status" value="1"/>
</dbReference>
<feature type="region of interest" description="Disordered" evidence="4">
    <location>
        <begin position="750"/>
        <end position="778"/>
    </location>
</feature>
<dbReference type="PROSITE" id="PS00678">
    <property type="entry name" value="WD_REPEATS_1"/>
    <property type="match status" value="1"/>
</dbReference>
<accession>A0A8J4PLL0</accession>
<dbReference type="Gene3D" id="2.130.10.10">
    <property type="entry name" value="YVTN repeat-like/Quinoprotein amine dehydrogenase"/>
    <property type="match status" value="2"/>
</dbReference>
<feature type="repeat" description="WD" evidence="3">
    <location>
        <begin position="445"/>
        <end position="486"/>
    </location>
</feature>
<comment type="caution">
    <text evidence="7">The sequence shown here is derived from an EMBL/GenBank/DDBJ whole genome shotgun (WGS) entry which is preliminary data.</text>
</comment>
<dbReference type="InterPro" id="IPR019775">
    <property type="entry name" value="WD40_repeat_CS"/>
</dbReference>
<evidence type="ECO:0000256" key="3">
    <source>
        <dbReference type="PROSITE-ProRule" id="PRU00221"/>
    </source>
</evidence>
<keyword evidence="2" id="KW-0677">Repeat</keyword>
<keyword evidence="1 3" id="KW-0853">WD repeat</keyword>
<dbReference type="PROSITE" id="PS50082">
    <property type="entry name" value="WD_REPEATS_2"/>
    <property type="match status" value="2"/>
</dbReference>
<dbReference type="InterPro" id="IPR036322">
    <property type="entry name" value="WD40_repeat_dom_sf"/>
</dbReference>
<dbReference type="PANTHER" id="PTHR22840:SF12">
    <property type="entry name" value="WD REPEAT-CONTAINING PROTEIN 36"/>
    <property type="match status" value="1"/>
</dbReference>
<evidence type="ECO:0000259" key="6">
    <source>
        <dbReference type="Pfam" id="PF25171"/>
    </source>
</evidence>
<evidence type="ECO:0000259" key="5">
    <source>
        <dbReference type="Pfam" id="PF04192"/>
    </source>
</evidence>
<protein>
    <recommendedName>
        <fullName evidence="9">WD40 repeat-containing protein</fullName>
    </recommendedName>
</protein>
<feature type="domain" description="WDR36/Utp21 N-terminal" evidence="6">
    <location>
        <begin position="32"/>
        <end position="295"/>
    </location>
</feature>
<feature type="compositionally biased region" description="Acidic residues" evidence="4">
    <location>
        <begin position="755"/>
        <end position="767"/>
    </location>
</feature>
<dbReference type="OrthoDB" id="10250769at2759"/>
<feature type="domain" description="WDR36/Utp21 C-terminal" evidence="5">
    <location>
        <begin position="679"/>
        <end position="953"/>
    </location>
</feature>
<evidence type="ECO:0000313" key="8">
    <source>
        <dbReference type="Proteomes" id="UP000695562"/>
    </source>
</evidence>
<evidence type="ECO:0000313" key="7">
    <source>
        <dbReference type="EMBL" id="KAF2069324.1"/>
    </source>
</evidence>
<evidence type="ECO:0000256" key="2">
    <source>
        <dbReference type="ARBA" id="ARBA00022737"/>
    </source>
</evidence>
<reference evidence="7" key="1">
    <citation type="submission" date="2020-01" db="EMBL/GenBank/DDBJ databases">
        <title>Development of genomics and gene disruption for Polysphondylium violaceum indicates a role for the polyketide synthase stlB in stalk morphogenesis.</title>
        <authorList>
            <person name="Narita B."/>
            <person name="Kawabe Y."/>
            <person name="Kin K."/>
            <person name="Saito T."/>
            <person name="Gibbs R."/>
            <person name="Kuspa A."/>
            <person name="Muzny D."/>
            <person name="Queller D."/>
            <person name="Richards S."/>
            <person name="Strassman J."/>
            <person name="Sucgang R."/>
            <person name="Worley K."/>
            <person name="Schaap P."/>
        </authorList>
    </citation>
    <scope>NUCLEOTIDE SEQUENCE</scope>
    <source>
        <strain evidence="7">QSvi11</strain>
    </source>
</reference>
<proteinExistence type="predicted"/>
<dbReference type="Pfam" id="PF25171">
    <property type="entry name" value="Beta-prop_WDR36-Utp21_1st"/>
    <property type="match status" value="1"/>
</dbReference>
<organism evidence="7 8">
    <name type="scientific">Polysphondylium violaceum</name>
    <dbReference type="NCBI Taxonomy" id="133409"/>
    <lineage>
        <taxon>Eukaryota</taxon>
        <taxon>Amoebozoa</taxon>
        <taxon>Evosea</taxon>
        <taxon>Eumycetozoa</taxon>
        <taxon>Dictyostelia</taxon>
        <taxon>Dictyosteliales</taxon>
        <taxon>Dictyosteliaceae</taxon>
        <taxon>Polysphondylium</taxon>
    </lineage>
</organism>